<proteinExistence type="predicted"/>
<protein>
    <submittedName>
        <fullName evidence="1">Uncharacterized protein</fullName>
    </submittedName>
</protein>
<sequence>MQISVVLEQFGGSVSGTVTMNKNNGGFAYLESTEYALNAHYFTVLPGTSTSFGHPISRKEEGAFI</sequence>
<gene>
    <name evidence="1" type="ORF">F7732_21385</name>
</gene>
<dbReference type="AlphaFoldDB" id="A0A7V7RI54"/>
<comment type="caution">
    <text evidence="1">The sequence shown here is derived from an EMBL/GenBank/DDBJ whole genome shotgun (WGS) entry which is preliminary data.</text>
</comment>
<organism evidence="1 2">
    <name type="scientific">Bacillus mesophilum</name>
    <dbReference type="NCBI Taxonomy" id="1071718"/>
    <lineage>
        <taxon>Bacteria</taxon>
        <taxon>Bacillati</taxon>
        <taxon>Bacillota</taxon>
        <taxon>Bacilli</taxon>
        <taxon>Bacillales</taxon>
        <taxon>Bacillaceae</taxon>
        <taxon>Bacillus</taxon>
    </lineage>
</organism>
<evidence type="ECO:0000313" key="1">
    <source>
        <dbReference type="EMBL" id="KAB2329481.1"/>
    </source>
</evidence>
<accession>A0A7V7RI54</accession>
<keyword evidence="2" id="KW-1185">Reference proteome</keyword>
<evidence type="ECO:0000313" key="2">
    <source>
        <dbReference type="Proteomes" id="UP000441354"/>
    </source>
</evidence>
<dbReference type="OrthoDB" id="2883555at2"/>
<name>A0A7V7RI54_9BACI</name>
<reference evidence="1 2" key="1">
    <citation type="journal article" date="2014" name="Arch. Microbiol.">
        <title>Bacillus mesophilum sp. nov., strain IITR-54T, a novel 4-chlorobiphenyl dechlorinating bacterium.</title>
        <authorList>
            <person name="Manickam N."/>
            <person name="Singh N.K."/>
            <person name="Bajaj A."/>
            <person name="Kumar R.M."/>
            <person name="Kaur G."/>
            <person name="Kaur N."/>
            <person name="Bala M."/>
            <person name="Kumar A."/>
            <person name="Mayilraj S."/>
        </authorList>
    </citation>
    <scope>NUCLEOTIDE SEQUENCE [LARGE SCALE GENOMIC DNA]</scope>
    <source>
        <strain evidence="1 2">IITR-54</strain>
    </source>
</reference>
<dbReference type="EMBL" id="WBOT01000012">
    <property type="protein sequence ID" value="KAB2329481.1"/>
    <property type="molecule type" value="Genomic_DNA"/>
</dbReference>
<dbReference type="RefSeq" id="WP_151576054.1">
    <property type="nucleotide sequence ID" value="NZ_WBOT01000012.1"/>
</dbReference>
<dbReference type="Proteomes" id="UP000441354">
    <property type="component" value="Unassembled WGS sequence"/>
</dbReference>